<feature type="compositionally biased region" description="Polar residues" evidence="1">
    <location>
        <begin position="88"/>
        <end position="101"/>
    </location>
</feature>
<reference evidence="2" key="1">
    <citation type="submission" date="2020-04" db="EMBL/GenBank/DDBJ databases">
        <authorList>
            <person name="Alioto T."/>
            <person name="Alioto T."/>
            <person name="Gomez Garrido J."/>
        </authorList>
    </citation>
    <scope>NUCLEOTIDE SEQUENCE</scope>
    <source>
        <strain evidence="2">A484AB</strain>
    </source>
</reference>
<sequence length="159" mass="17754">MAVLESRLVSASPLEEIKLEIKTLKAKQNDLEVVIRRQDKLICKINDENMVLKSKLFSMEFLMREEVIHNTHSGGNNSPQGSLHAVNPSDNTHSDGNNSPQGPLHAVNPSDKSHDCEQLINVKLPNLNTVDLTITDKPLLRHNNGRDSMADNSFLDRPN</sequence>
<dbReference type="EMBL" id="CACRXK020021282">
    <property type="protein sequence ID" value="CAB4035685.1"/>
    <property type="molecule type" value="Genomic_DNA"/>
</dbReference>
<feature type="non-terminal residue" evidence="2">
    <location>
        <position position="159"/>
    </location>
</feature>
<keyword evidence="3" id="KW-1185">Reference proteome</keyword>
<protein>
    <submittedName>
        <fullName evidence="2">Uncharacterized protein</fullName>
    </submittedName>
</protein>
<comment type="caution">
    <text evidence="2">The sequence shown here is derived from an EMBL/GenBank/DDBJ whole genome shotgun (WGS) entry which is preliminary data.</text>
</comment>
<evidence type="ECO:0000313" key="2">
    <source>
        <dbReference type="EMBL" id="CAB4035685.1"/>
    </source>
</evidence>
<name>A0A6S7JSM7_PARCT</name>
<proteinExistence type="predicted"/>
<dbReference type="Proteomes" id="UP001152795">
    <property type="component" value="Unassembled WGS sequence"/>
</dbReference>
<feature type="compositionally biased region" description="Polar residues" evidence="1">
    <location>
        <begin position="70"/>
        <end position="81"/>
    </location>
</feature>
<evidence type="ECO:0000313" key="3">
    <source>
        <dbReference type="Proteomes" id="UP001152795"/>
    </source>
</evidence>
<feature type="region of interest" description="Disordered" evidence="1">
    <location>
        <begin position="139"/>
        <end position="159"/>
    </location>
</feature>
<accession>A0A6S7JSM7</accession>
<gene>
    <name evidence="2" type="ORF">PACLA_8A016535</name>
</gene>
<dbReference type="OrthoDB" id="5980980at2759"/>
<organism evidence="2 3">
    <name type="scientific">Paramuricea clavata</name>
    <name type="common">Red gorgonian</name>
    <name type="synonym">Violescent sea-whip</name>
    <dbReference type="NCBI Taxonomy" id="317549"/>
    <lineage>
        <taxon>Eukaryota</taxon>
        <taxon>Metazoa</taxon>
        <taxon>Cnidaria</taxon>
        <taxon>Anthozoa</taxon>
        <taxon>Octocorallia</taxon>
        <taxon>Malacalcyonacea</taxon>
        <taxon>Plexauridae</taxon>
        <taxon>Paramuricea</taxon>
    </lineage>
</organism>
<feature type="region of interest" description="Disordered" evidence="1">
    <location>
        <begin position="70"/>
        <end position="113"/>
    </location>
</feature>
<dbReference type="AlphaFoldDB" id="A0A6S7JSM7"/>
<evidence type="ECO:0000256" key="1">
    <source>
        <dbReference type="SAM" id="MobiDB-lite"/>
    </source>
</evidence>